<evidence type="ECO:0000256" key="1">
    <source>
        <dbReference type="SAM" id="MobiDB-lite"/>
    </source>
</evidence>
<reference evidence="2" key="1">
    <citation type="submission" date="2021-02" db="EMBL/GenBank/DDBJ databases">
        <authorList>
            <person name="Dougan E. K."/>
            <person name="Rhodes N."/>
            <person name="Thang M."/>
            <person name="Chan C."/>
        </authorList>
    </citation>
    <scope>NUCLEOTIDE SEQUENCE</scope>
</reference>
<evidence type="ECO:0000313" key="2">
    <source>
        <dbReference type="EMBL" id="CAE8690995.1"/>
    </source>
</evidence>
<gene>
    <name evidence="2" type="ORF">PGLA2088_LOCUS27201</name>
</gene>
<feature type="non-terminal residue" evidence="2">
    <location>
        <position position="72"/>
    </location>
</feature>
<feature type="compositionally biased region" description="Basic and acidic residues" evidence="1">
    <location>
        <begin position="1"/>
        <end position="10"/>
    </location>
</feature>
<dbReference type="EMBL" id="CAJNNW010027352">
    <property type="protein sequence ID" value="CAE8690995.1"/>
    <property type="molecule type" value="Genomic_DNA"/>
</dbReference>
<dbReference type="Proteomes" id="UP000626109">
    <property type="component" value="Unassembled WGS sequence"/>
</dbReference>
<feature type="non-terminal residue" evidence="2">
    <location>
        <position position="1"/>
    </location>
</feature>
<evidence type="ECO:0000313" key="3">
    <source>
        <dbReference type="Proteomes" id="UP000626109"/>
    </source>
</evidence>
<organism evidence="2 3">
    <name type="scientific">Polarella glacialis</name>
    <name type="common">Dinoflagellate</name>
    <dbReference type="NCBI Taxonomy" id="89957"/>
    <lineage>
        <taxon>Eukaryota</taxon>
        <taxon>Sar</taxon>
        <taxon>Alveolata</taxon>
        <taxon>Dinophyceae</taxon>
        <taxon>Suessiales</taxon>
        <taxon>Suessiaceae</taxon>
        <taxon>Polarella</taxon>
    </lineage>
</organism>
<dbReference type="AlphaFoldDB" id="A0A813K5Z8"/>
<sequence length="72" mass="8104">KRHGEEEAVARPDNNNNDDLSKRARHNETSQLPTQEEQALASKLGFCFPSLLSLDYKPDFMSPVKLTCGLIM</sequence>
<accession>A0A813K5Z8</accession>
<proteinExistence type="predicted"/>
<feature type="region of interest" description="Disordered" evidence="1">
    <location>
        <begin position="1"/>
        <end position="36"/>
    </location>
</feature>
<comment type="caution">
    <text evidence="2">The sequence shown here is derived from an EMBL/GenBank/DDBJ whole genome shotgun (WGS) entry which is preliminary data.</text>
</comment>
<protein>
    <submittedName>
        <fullName evidence="2">Uncharacterized protein</fullName>
    </submittedName>
</protein>
<name>A0A813K5Z8_POLGL</name>
<feature type="compositionally biased region" description="Basic and acidic residues" evidence="1">
    <location>
        <begin position="19"/>
        <end position="28"/>
    </location>
</feature>